<evidence type="ECO:0000313" key="2">
    <source>
        <dbReference type="Proteomes" id="UP000563820"/>
    </source>
</evidence>
<dbReference type="AlphaFoldDB" id="A0A7K4MJ38"/>
<organism evidence="1 2">
    <name type="scientific">Marine Group I thaumarchaeote</name>
    <dbReference type="NCBI Taxonomy" id="2511932"/>
    <lineage>
        <taxon>Archaea</taxon>
        <taxon>Nitrososphaerota</taxon>
        <taxon>Marine Group I</taxon>
    </lineage>
</organism>
<sequence length="264" mass="29819">MKKKRKRTKLVREYFPPDLEGFKQEQSSCAAEIQKAFLAKDVNVVDKAYTDKIRNEFLGKDGYLAEFLNDDSKLADLAMASSEQFNADILVIGVVNIIYNGISNGAEKSTANLVVKVIDASNGAVLGVETNSQAGVGFDALNSAKSSAKRLGQVIGPSLTDQLVSYFKKRDDKGYEYTIFLHGMSSTRSKVFFLKVLKNLEMTVSTNERRWDRKNKYLEVVVQYKGNTQDFKETFYEKIYEYDEFAGLEEEQSKGSSIFLKLYD</sequence>
<comment type="caution">
    <text evidence="1">The sequence shown here is derived from an EMBL/GenBank/DDBJ whole genome shotgun (WGS) entry which is preliminary data.</text>
</comment>
<dbReference type="Proteomes" id="UP000563820">
    <property type="component" value="Unassembled WGS sequence"/>
</dbReference>
<protein>
    <submittedName>
        <fullName evidence="1">Uncharacterized protein</fullName>
    </submittedName>
</protein>
<name>A0A7K4MJ38_9ARCH</name>
<dbReference type="EMBL" id="JACATE010000006">
    <property type="protein sequence ID" value="NWJ28620.1"/>
    <property type="molecule type" value="Genomic_DNA"/>
</dbReference>
<reference evidence="1 2" key="1">
    <citation type="journal article" date="2019" name="Environ. Microbiol.">
        <title>Genomics insights into ecotype formation of ammonia-oxidizing archaea in the deep ocean.</title>
        <authorList>
            <person name="Wang Y."/>
            <person name="Huang J.M."/>
            <person name="Cui G.J."/>
            <person name="Nunoura T."/>
            <person name="Takaki Y."/>
            <person name="Li W.L."/>
            <person name="Li J."/>
            <person name="Gao Z.M."/>
            <person name="Takai K."/>
            <person name="Zhang A.Q."/>
            <person name="Stepanauskas R."/>
        </authorList>
    </citation>
    <scope>NUCLEOTIDE SEQUENCE [LARGE SCALE GENOMIC DNA]</scope>
    <source>
        <strain evidence="1 2">T1L11</strain>
    </source>
</reference>
<evidence type="ECO:0000313" key="1">
    <source>
        <dbReference type="EMBL" id="NWJ28620.1"/>
    </source>
</evidence>
<gene>
    <name evidence="1" type="ORF">HX848_04435</name>
</gene>
<accession>A0A7K4MJ38</accession>
<proteinExistence type="predicted"/>